<evidence type="ECO:0008006" key="4">
    <source>
        <dbReference type="Google" id="ProtNLM"/>
    </source>
</evidence>
<reference evidence="2 3" key="1">
    <citation type="journal article" date="2014" name="Genome Biol. Evol.">
        <title>Molecular evolution of the substrate utilization strategies and putative virulence factors in mosquito-associated Spiroplasma species.</title>
        <authorList>
            <person name="Chang T.H."/>
            <person name="Lo W.S."/>
            <person name="Ku C."/>
            <person name="Chen L.L."/>
            <person name="Kuo C.H."/>
        </authorList>
    </citation>
    <scope>NUCLEOTIDE SEQUENCE [LARGE SCALE GENOMIC DNA]</scope>
    <source>
        <strain evidence="2">Ar-1343</strain>
    </source>
</reference>
<feature type="chain" id="PRO_5004875704" description="Lipoprotein" evidence="1">
    <location>
        <begin position="24"/>
        <end position="227"/>
    </location>
</feature>
<sequence length="227" mass="25550">MKKILSVLGSFSLLVTPITVVTACTTTKVARPKTKLSDVIKNLDLGDIQVKYTTAPPELYSIFIALKEKNADLDPEQESYVKRYLSLQDLMFKPGIDSTTTTATIMANTKAHSFEGEIKVTYNLIPYKDKPLNVEDLIINTELGRFGAGFDKAPRIHELWEKIREKNPDTIKNLGFEKFFVKYGDGVINNNHQSTIFGLDANLVVGEVTVTYETYHTHNSYGDYAHH</sequence>
<gene>
    <name evidence="2" type="ORF">SSABA_v1c04610</name>
</gene>
<dbReference type="InterPro" id="IPR054816">
    <property type="entry name" value="Lipoprotein_mollicutes-type_CS"/>
</dbReference>
<dbReference type="PROSITE" id="PS51257">
    <property type="entry name" value="PROKAR_LIPOPROTEIN"/>
    <property type="match status" value="1"/>
</dbReference>
<dbReference type="PATRIC" id="fig|1276257.3.peg.472"/>
<evidence type="ECO:0000256" key="1">
    <source>
        <dbReference type="SAM" id="SignalP"/>
    </source>
</evidence>
<feature type="signal peptide" evidence="1">
    <location>
        <begin position="1"/>
        <end position="23"/>
    </location>
</feature>
<dbReference type="OrthoDB" id="9826810at2"/>
<dbReference type="NCBIfam" id="NF038029">
    <property type="entry name" value="LP_plasma"/>
    <property type="match status" value="1"/>
</dbReference>
<organism evidence="2 3">
    <name type="scientific">Spiroplasma sabaudiense Ar-1343</name>
    <dbReference type="NCBI Taxonomy" id="1276257"/>
    <lineage>
        <taxon>Bacteria</taxon>
        <taxon>Bacillati</taxon>
        <taxon>Mycoplasmatota</taxon>
        <taxon>Mollicutes</taxon>
        <taxon>Entomoplasmatales</taxon>
        <taxon>Spiroplasmataceae</taxon>
        <taxon>Spiroplasma</taxon>
    </lineage>
</organism>
<dbReference type="AlphaFoldDB" id="W6A9N1"/>
<dbReference type="EMBL" id="CP006934">
    <property type="protein sequence ID" value="AHI53868.1"/>
    <property type="molecule type" value="Genomic_DNA"/>
</dbReference>
<evidence type="ECO:0000313" key="3">
    <source>
        <dbReference type="Proteomes" id="UP000019265"/>
    </source>
</evidence>
<keyword evidence="1" id="KW-0732">Signal</keyword>
<protein>
    <recommendedName>
        <fullName evidence="4">Lipoprotein</fullName>
    </recommendedName>
</protein>
<evidence type="ECO:0000313" key="2">
    <source>
        <dbReference type="EMBL" id="AHI53868.1"/>
    </source>
</evidence>
<dbReference type="Proteomes" id="UP000019265">
    <property type="component" value="Chromosome"/>
</dbReference>
<proteinExistence type="predicted"/>
<dbReference type="HOGENOM" id="CLU_1219098_0_0_14"/>
<keyword evidence="3" id="KW-1185">Reference proteome</keyword>
<name>W6A9N1_9MOLU</name>
<accession>W6A9N1</accession>
<dbReference type="RefSeq" id="WP_025251009.1">
    <property type="nucleotide sequence ID" value="NZ_CP006934.1"/>
</dbReference>
<dbReference type="KEGG" id="ssab:SSABA_v1c04610"/>